<dbReference type="Pfam" id="PF06398">
    <property type="entry name" value="Pex24p"/>
    <property type="match status" value="1"/>
</dbReference>
<feature type="domain" description="Peroxin/Ferlin" evidence="8">
    <location>
        <begin position="273"/>
        <end position="339"/>
    </location>
</feature>
<keyword evidence="11" id="KW-1185">Reference proteome</keyword>
<dbReference type="InterPro" id="IPR010482">
    <property type="entry name" value="TECPR1-like_DysF"/>
</dbReference>
<keyword evidence="5" id="KW-0576">Peroxisome</keyword>
<feature type="region of interest" description="Disordered" evidence="6">
    <location>
        <begin position="401"/>
        <end position="509"/>
    </location>
</feature>
<gene>
    <name evidence="10" type="ORF">BN860_07800g</name>
</gene>
<accession>A0A8J2X849</accession>
<evidence type="ECO:0000256" key="5">
    <source>
        <dbReference type="ARBA" id="ARBA00023140"/>
    </source>
</evidence>
<sequence>MSENSAKDRETRAEFVEEPQNRIGGNTSKVIRSALKKRDNLGKDDEDNGGAIVSSPLLTSTPATISKALVKLYPNLIVSDRILTLLTWTNDDIWPSVLMVLSYIAFVLYFETIAKYFGHIVVVAIMWSYSLLDKHVEETLSTHPTLDDIVFVMNRVITKADILLSPVTILSTQDIRKLLLTTVFLSPVYVIIALFILPPRKLLVTGGVYLLTYHSPWSKVTRQLLWKFKLVRLLVFYITGLDLGGISKSQGIFAAVHKQMNKLSSGDSGKGWPIRFTYVLYENQRRWLGIGWTSSMLSYERAPWTDEFFNEAPPPDQFQLPDENTGMVWRWVDKTWRLDMTNDGAIQLSSARAKTTASPNADDGFIYYDNTWKKPSTEDSFSKYTRRRRWIRTAELLKISDPNDESSSKNNSTILLNSENNHSAPTGAVTTATATAQSDNVKRRSVSFSDVKNVHIIPSEDEDEEGSEAKHEEEKQIDKSSETAPLLQRNAHEKRDSSLDESEGHEKGL</sequence>
<keyword evidence="2 7" id="KW-0812">Transmembrane</keyword>
<dbReference type="GO" id="GO:0005778">
    <property type="term" value="C:peroxisomal membrane"/>
    <property type="evidence" value="ECO:0007669"/>
    <property type="project" value="UniProtKB-SubCell"/>
</dbReference>
<organism evidence="10 11">
    <name type="scientific">Zygosaccharomyces bailii (strain CLIB 213 / ATCC 58445 / CBS 680 / BCRC 21525 / NBRC 1098 / NCYC 1416 / NRRL Y-2227)</name>
    <dbReference type="NCBI Taxonomy" id="1333698"/>
    <lineage>
        <taxon>Eukaryota</taxon>
        <taxon>Fungi</taxon>
        <taxon>Dikarya</taxon>
        <taxon>Ascomycota</taxon>
        <taxon>Saccharomycotina</taxon>
        <taxon>Saccharomycetes</taxon>
        <taxon>Saccharomycetales</taxon>
        <taxon>Saccharomycetaceae</taxon>
        <taxon>Zygosaccharomyces</taxon>
    </lineage>
</organism>
<evidence type="ECO:0000313" key="11">
    <source>
        <dbReference type="Proteomes" id="UP000019375"/>
    </source>
</evidence>
<evidence type="ECO:0000256" key="7">
    <source>
        <dbReference type="SAM" id="Phobius"/>
    </source>
</evidence>
<evidence type="ECO:0000256" key="2">
    <source>
        <dbReference type="ARBA" id="ARBA00022692"/>
    </source>
</evidence>
<feature type="compositionally biased region" description="Polar residues" evidence="6">
    <location>
        <begin position="408"/>
        <end position="423"/>
    </location>
</feature>
<evidence type="ECO:0000259" key="8">
    <source>
        <dbReference type="SMART" id="SM00693"/>
    </source>
</evidence>
<dbReference type="Proteomes" id="UP000019375">
    <property type="component" value="Unassembled WGS sequence"/>
</dbReference>
<protein>
    <submittedName>
        <fullName evidence="10">BN860_07800g1_1</fullName>
    </submittedName>
</protein>
<dbReference type="SMART" id="SM00693">
    <property type="entry name" value="DysFN"/>
    <property type="match status" value="1"/>
</dbReference>
<feature type="compositionally biased region" description="Basic and acidic residues" evidence="6">
    <location>
        <begin position="467"/>
        <end position="481"/>
    </location>
</feature>
<evidence type="ECO:0000259" key="9">
    <source>
        <dbReference type="SMART" id="SM00694"/>
    </source>
</evidence>
<name>A0A8J2X849_ZYGB2</name>
<evidence type="ECO:0000256" key="1">
    <source>
        <dbReference type="ARBA" id="ARBA00004585"/>
    </source>
</evidence>
<feature type="transmembrane region" description="Helical" evidence="7">
    <location>
        <begin position="93"/>
        <end position="110"/>
    </location>
</feature>
<dbReference type="EMBL" id="HG316454">
    <property type="protein sequence ID" value="CDF87500.1"/>
    <property type="molecule type" value="Genomic_DNA"/>
</dbReference>
<reference evidence="11" key="1">
    <citation type="journal article" date="2013" name="Genome Announc.">
        <title>Genome sequence of the food spoilage yeast Zygosaccharomyces bailii CLIB 213(T).</title>
        <authorList>
            <person name="Galeote V."/>
            <person name="Bigey F."/>
            <person name="Devillers H."/>
            <person name="Neuveglise C."/>
            <person name="Dequin S."/>
        </authorList>
    </citation>
    <scope>NUCLEOTIDE SEQUENCE [LARGE SCALE GENOMIC DNA]</scope>
    <source>
        <strain evidence="11">CLIB 213 / ATCC 58445 / CBS 680 / CCRC 21525 / NBRC 1098 / NCYC 1416 / NRRL Y-2227</strain>
    </source>
</reference>
<feature type="compositionally biased region" description="Low complexity" evidence="6">
    <location>
        <begin position="424"/>
        <end position="436"/>
    </location>
</feature>
<feature type="compositionally biased region" description="Basic and acidic residues" evidence="6">
    <location>
        <begin position="490"/>
        <end position="509"/>
    </location>
</feature>
<proteinExistence type="predicted"/>
<dbReference type="PANTHER" id="PTHR31679">
    <property type="entry name" value="PEROXISOMAL MEMBRANE PROTEIN PEX30-RELATED"/>
    <property type="match status" value="1"/>
</dbReference>
<feature type="domain" description="Peroxin/Ferlin" evidence="9">
    <location>
        <begin position="364"/>
        <end position="397"/>
    </location>
</feature>
<dbReference type="GO" id="GO:0007031">
    <property type="term" value="P:peroxisome organization"/>
    <property type="evidence" value="ECO:0007669"/>
    <property type="project" value="TreeGrafter"/>
</dbReference>
<comment type="subcellular location">
    <subcellularLocation>
        <location evidence="1">Peroxisome membrane</location>
        <topology evidence="1">Multi-pass membrane protein</topology>
    </subcellularLocation>
</comment>
<dbReference type="SMART" id="SM00694">
    <property type="entry name" value="DysFC"/>
    <property type="match status" value="1"/>
</dbReference>
<evidence type="ECO:0000256" key="6">
    <source>
        <dbReference type="SAM" id="MobiDB-lite"/>
    </source>
</evidence>
<dbReference type="OrthoDB" id="5586090at2759"/>
<evidence type="ECO:0000256" key="3">
    <source>
        <dbReference type="ARBA" id="ARBA00022989"/>
    </source>
</evidence>
<dbReference type="InterPro" id="IPR052646">
    <property type="entry name" value="Peroxisomal_PEX28-32"/>
</dbReference>
<keyword evidence="4 7" id="KW-0472">Membrane</keyword>
<keyword evidence="3 7" id="KW-1133">Transmembrane helix</keyword>
<evidence type="ECO:0000313" key="10">
    <source>
        <dbReference type="EMBL" id="CDF87500.1"/>
    </source>
</evidence>
<dbReference type="PANTHER" id="PTHR31679:SF2">
    <property type="entry name" value="PEROXISOMAL MEMBRANE PROTEIN PEX30-RELATED"/>
    <property type="match status" value="1"/>
</dbReference>
<feature type="transmembrane region" description="Helical" evidence="7">
    <location>
        <begin position="178"/>
        <end position="197"/>
    </location>
</feature>
<evidence type="ECO:0000256" key="4">
    <source>
        <dbReference type="ARBA" id="ARBA00023136"/>
    </source>
</evidence>
<dbReference type="InterPro" id="IPR006614">
    <property type="entry name" value="Peroxin/Ferlin"/>
</dbReference>
<dbReference type="AlphaFoldDB" id="A0A8J2X849"/>